<evidence type="ECO:0000313" key="7">
    <source>
        <dbReference type="EMBL" id="MDB9487889.1"/>
    </source>
</evidence>
<feature type="binding site" evidence="5">
    <location>
        <position position="44"/>
    </location>
    <ligand>
        <name>ATP</name>
        <dbReference type="ChEBI" id="CHEBI:30616"/>
    </ligand>
</feature>
<evidence type="ECO:0000259" key="6">
    <source>
        <dbReference type="PROSITE" id="PS50011"/>
    </source>
</evidence>
<dbReference type="Pfam" id="PF00069">
    <property type="entry name" value="Pkinase"/>
    <property type="match status" value="1"/>
</dbReference>
<keyword evidence="3 7" id="KW-0418">Kinase</keyword>
<evidence type="ECO:0000256" key="3">
    <source>
        <dbReference type="ARBA" id="ARBA00022777"/>
    </source>
</evidence>
<comment type="caution">
    <text evidence="7">The sequence shown here is derived from an EMBL/GenBank/DDBJ whole genome shotgun (WGS) entry which is preliminary data.</text>
</comment>
<name>A0ABT5A7H3_9CYAN</name>
<organism evidence="7 8">
    <name type="scientific">Dolichospermum circinale CS-537/01</name>
    <dbReference type="NCBI Taxonomy" id="3021739"/>
    <lineage>
        <taxon>Bacteria</taxon>
        <taxon>Bacillati</taxon>
        <taxon>Cyanobacteriota</taxon>
        <taxon>Cyanophyceae</taxon>
        <taxon>Nostocales</taxon>
        <taxon>Aphanizomenonaceae</taxon>
        <taxon>Dolichospermum</taxon>
        <taxon>Dolichospermum circinale</taxon>
    </lineage>
</organism>
<dbReference type="CDD" id="cd14014">
    <property type="entry name" value="STKc_PknB_like"/>
    <property type="match status" value="1"/>
</dbReference>
<dbReference type="PROSITE" id="PS00108">
    <property type="entry name" value="PROTEIN_KINASE_ST"/>
    <property type="match status" value="1"/>
</dbReference>
<dbReference type="Proteomes" id="UP001212123">
    <property type="component" value="Unassembled WGS sequence"/>
</dbReference>
<dbReference type="InterPro" id="IPR037215">
    <property type="entry name" value="GUN4-like_sf"/>
</dbReference>
<dbReference type="GO" id="GO:0016301">
    <property type="term" value="F:kinase activity"/>
    <property type="evidence" value="ECO:0007669"/>
    <property type="project" value="UniProtKB-KW"/>
</dbReference>
<accession>A0ABT5A7H3</accession>
<dbReference type="InterPro" id="IPR008629">
    <property type="entry name" value="GUN4-like"/>
</dbReference>
<dbReference type="Gene3D" id="3.30.200.20">
    <property type="entry name" value="Phosphorylase Kinase, domain 1"/>
    <property type="match status" value="1"/>
</dbReference>
<evidence type="ECO:0000313" key="8">
    <source>
        <dbReference type="Proteomes" id="UP001212123"/>
    </source>
</evidence>
<gene>
    <name evidence="7" type="ORF">PN492_15235</name>
</gene>
<evidence type="ECO:0000256" key="5">
    <source>
        <dbReference type="PROSITE-ProRule" id="PRU10141"/>
    </source>
</evidence>
<dbReference type="SMART" id="SM00220">
    <property type="entry name" value="S_TKc"/>
    <property type="match status" value="1"/>
</dbReference>
<dbReference type="InterPro" id="IPR011009">
    <property type="entry name" value="Kinase-like_dom_sf"/>
</dbReference>
<dbReference type="InterPro" id="IPR017441">
    <property type="entry name" value="Protein_kinase_ATP_BS"/>
</dbReference>
<dbReference type="Gene3D" id="1.10.10.1770">
    <property type="entry name" value="Gun4-like"/>
    <property type="match status" value="1"/>
</dbReference>
<dbReference type="InterPro" id="IPR008271">
    <property type="entry name" value="Ser/Thr_kinase_AS"/>
</dbReference>
<dbReference type="Gene3D" id="1.10.510.10">
    <property type="entry name" value="Transferase(Phosphotransferase) domain 1"/>
    <property type="match status" value="1"/>
</dbReference>
<feature type="domain" description="Protein kinase" evidence="6">
    <location>
        <begin position="15"/>
        <end position="278"/>
    </location>
</feature>
<dbReference type="SUPFAM" id="SSF56112">
    <property type="entry name" value="Protein kinase-like (PK-like)"/>
    <property type="match status" value="1"/>
</dbReference>
<reference evidence="7 8" key="1">
    <citation type="submission" date="2023-01" db="EMBL/GenBank/DDBJ databases">
        <title>Genomes from the Australian National Cyanobacteria Reference Collection.</title>
        <authorList>
            <person name="Willis A."/>
            <person name="Lee E.M.F."/>
        </authorList>
    </citation>
    <scope>NUCLEOTIDE SEQUENCE [LARGE SCALE GENOMIC DNA]</scope>
    <source>
        <strain evidence="7 8">CS-537/01</strain>
    </source>
</reference>
<evidence type="ECO:0000256" key="2">
    <source>
        <dbReference type="ARBA" id="ARBA00022741"/>
    </source>
</evidence>
<dbReference type="Pfam" id="PF05419">
    <property type="entry name" value="GUN4"/>
    <property type="match status" value="1"/>
</dbReference>
<dbReference type="RefSeq" id="WP_028085202.1">
    <property type="nucleotide sequence ID" value="NZ_JAQMTU010000094.1"/>
</dbReference>
<keyword evidence="8" id="KW-1185">Reference proteome</keyword>
<sequence length="515" mass="59770">MQAWIPNTPLQNGQYIIKKVIGAGGFGETYLALDTEENRLVVIKTLNRQQQEKPDFAKRQKKFRKEALDLSKCYHPHVVRVYDNFVEDGLWAIVMEHINGYNLRAYLSENGWLSETEALRYIDQIGQALECIHERGLLHRDIKPSNILLRPKSNEAVLIDFGLAREFKPGKIRSMTEVKTEGYAPIEQYQRHGHFGYYTDVYALAATLYTLLTTRVPIPSNYRAEYDVLLPPPKKYNQQISDRVNAAIIKGMELESINRPQTVREFRELLGLSVEPVANIPTPVLVEPVADIPTPRWVEPVADIPTPPPVYYPPVPVQQRQQQSISRPKGKSYSSFLSKVRQIFTRQNSTPQSVNKELKLKSSSGMDYRKLRDLLAARKWKEADKETLRVILAVAQREQQGWLNTSSIDNFSCEDLRIIDQLWVKYSNGKFGFSVQRKIYQGLGGTRNYDKKIWEAFGDKVGWRRGGQWFYYQDITFDNKTQKVQFGNFPRMYNKKYMYILVYMLIFSRVETCKL</sequence>
<proteinExistence type="predicted"/>
<dbReference type="EMBL" id="JAQMTU010000094">
    <property type="protein sequence ID" value="MDB9487889.1"/>
    <property type="molecule type" value="Genomic_DNA"/>
</dbReference>
<dbReference type="Gene3D" id="1.25.40.620">
    <property type="match status" value="1"/>
</dbReference>
<dbReference type="InterPro" id="IPR000719">
    <property type="entry name" value="Prot_kinase_dom"/>
</dbReference>
<keyword evidence="1" id="KW-0808">Transferase</keyword>
<dbReference type="SUPFAM" id="SSF140869">
    <property type="entry name" value="GUN4-like"/>
    <property type="match status" value="1"/>
</dbReference>
<keyword evidence="4 5" id="KW-0067">ATP-binding</keyword>
<protein>
    <submittedName>
        <fullName evidence="7">Serine/threonine-protein kinase</fullName>
    </submittedName>
</protein>
<keyword evidence="2 5" id="KW-0547">Nucleotide-binding</keyword>
<dbReference type="PANTHER" id="PTHR43289">
    <property type="entry name" value="MITOGEN-ACTIVATED PROTEIN KINASE KINASE KINASE 20-RELATED"/>
    <property type="match status" value="1"/>
</dbReference>
<dbReference type="PROSITE" id="PS00107">
    <property type="entry name" value="PROTEIN_KINASE_ATP"/>
    <property type="match status" value="1"/>
</dbReference>
<evidence type="ECO:0000256" key="4">
    <source>
        <dbReference type="ARBA" id="ARBA00022840"/>
    </source>
</evidence>
<dbReference type="PROSITE" id="PS50011">
    <property type="entry name" value="PROTEIN_KINASE_DOM"/>
    <property type="match status" value="1"/>
</dbReference>
<dbReference type="PANTHER" id="PTHR43289:SF34">
    <property type="entry name" value="SERINE_THREONINE-PROTEIN KINASE YBDM-RELATED"/>
    <property type="match status" value="1"/>
</dbReference>
<dbReference type="CDD" id="cd16383">
    <property type="entry name" value="GUN4"/>
    <property type="match status" value="1"/>
</dbReference>
<evidence type="ECO:0000256" key="1">
    <source>
        <dbReference type="ARBA" id="ARBA00022679"/>
    </source>
</evidence>